<dbReference type="EMBL" id="LAZR01038846">
    <property type="protein sequence ID" value="KKL18498.1"/>
    <property type="molecule type" value="Genomic_DNA"/>
</dbReference>
<dbReference type="SUPFAM" id="SSF49777">
    <property type="entry name" value="PEBP-like"/>
    <property type="match status" value="1"/>
</dbReference>
<dbReference type="Gene3D" id="3.90.280.10">
    <property type="entry name" value="PEBP-like"/>
    <property type="match status" value="1"/>
</dbReference>
<name>A0A0F9E340_9ZZZZ</name>
<dbReference type="Pfam" id="PF01161">
    <property type="entry name" value="PBP"/>
    <property type="match status" value="1"/>
</dbReference>
<protein>
    <recommendedName>
        <fullName evidence="2">YbhB/YbcL family Raf kinase inhibitor-like protein</fullName>
    </recommendedName>
</protein>
<dbReference type="PANTHER" id="PTHR30289">
    <property type="entry name" value="UNCHARACTERIZED PROTEIN YBCL-RELATED"/>
    <property type="match status" value="1"/>
</dbReference>
<dbReference type="CDD" id="cd00865">
    <property type="entry name" value="PEBP_bact_arch"/>
    <property type="match status" value="1"/>
</dbReference>
<evidence type="ECO:0000313" key="1">
    <source>
        <dbReference type="EMBL" id="KKL18498.1"/>
    </source>
</evidence>
<evidence type="ECO:0008006" key="2">
    <source>
        <dbReference type="Google" id="ProtNLM"/>
    </source>
</evidence>
<dbReference type="InterPro" id="IPR036610">
    <property type="entry name" value="PEBP-like_sf"/>
</dbReference>
<proteinExistence type="predicted"/>
<dbReference type="NCBIfam" id="TIGR00481">
    <property type="entry name" value="YbhB/YbcL family Raf kinase inhibitor-like protein"/>
    <property type="match status" value="1"/>
</dbReference>
<organism evidence="1">
    <name type="scientific">marine sediment metagenome</name>
    <dbReference type="NCBI Taxonomy" id="412755"/>
    <lineage>
        <taxon>unclassified sequences</taxon>
        <taxon>metagenomes</taxon>
        <taxon>ecological metagenomes</taxon>
    </lineage>
</organism>
<dbReference type="AlphaFoldDB" id="A0A0F9E340"/>
<accession>A0A0F9E340</accession>
<gene>
    <name evidence="1" type="ORF">LCGC14_2474920</name>
</gene>
<comment type="caution">
    <text evidence="1">The sequence shown here is derived from an EMBL/GenBank/DDBJ whole genome shotgun (WGS) entry which is preliminary data.</text>
</comment>
<dbReference type="InterPro" id="IPR005247">
    <property type="entry name" value="YbhB_YbcL/LppC-like"/>
</dbReference>
<dbReference type="PANTHER" id="PTHR30289:SF1">
    <property type="entry name" value="PEBP (PHOSPHATIDYLETHANOLAMINE-BINDING PROTEIN) FAMILY PROTEIN"/>
    <property type="match status" value="1"/>
</dbReference>
<dbReference type="InterPro" id="IPR008914">
    <property type="entry name" value="PEBP"/>
</dbReference>
<sequence>MDIKVTSTAFKDGDMIPSLYTCDGKDISPEITFSDAPKETVSFALIADDPDAPMGTWVHWVLYNLPAATLALAEAVPLDAELPDGSRHGRNSWGRLGYGGPCPPGGTHRYFFKLYALDAELELAAGASKEQLLAAMNGHVLASTETMGVYSRR</sequence>
<reference evidence="1" key="1">
    <citation type="journal article" date="2015" name="Nature">
        <title>Complex archaea that bridge the gap between prokaryotes and eukaryotes.</title>
        <authorList>
            <person name="Spang A."/>
            <person name="Saw J.H."/>
            <person name="Jorgensen S.L."/>
            <person name="Zaremba-Niedzwiedzka K."/>
            <person name="Martijn J."/>
            <person name="Lind A.E."/>
            <person name="van Eijk R."/>
            <person name="Schleper C."/>
            <person name="Guy L."/>
            <person name="Ettema T.J."/>
        </authorList>
    </citation>
    <scope>NUCLEOTIDE SEQUENCE</scope>
</reference>